<dbReference type="AlphaFoldDB" id="A0A1Q9DFJ8"/>
<protein>
    <submittedName>
        <fullName evidence="1">Uncharacterized protein</fullName>
    </submittedName>
</protein>
<proteinExistence type="predicted"/>
<reference evidence="1 2" key="1">
    <citation type="submission" date="2016-02" db="EMBL/GenBank/DDBJ databases">
        <title>Genome analysis of coral dinoflagellate symbionts highlights evolutionary adaptations to a symbiotic lifestyle.</title>
        <authorList>
            <person name="Aranda M."/>
            <person name="Li Y."/>
            <person name="Liew Y.J."/>
            <person name="Baumgarten S."/>
            <person name="Simakov O."/>
            <person name="Wilson M."/>
            <person name="Piel J."/>
            <person name="Ashoor H."/>
            <person name="Bougouffa S."/>
            <person name="Bajic V.B."/>
            <person name="Ryu T."/>
            <person name="Ravasi T."/>
            <person name="Bayer T."/>
            <person name="Micklem G."/>
            <person name="Kim H."/>
            <person name="Bhak J."/>
            <person name="Lajeunesse T.C."/>
            <person name="Voolstra C.R."/>
        </authorList>
    </citation>
    <scope>NUCLEOTIDE SEQUENCE [LARGE SCALE GENOMIC DNA]</scope>
    <source>
        <strain evidence="1 2">CCMP2467</strain>
    </source>
</reference>
<accession>A0A1Q9DFJ8</accession>
<gene>
    <name evidence="1" type="ORF">AK812_SmicGene24109</name>
</gene>
<sequence length="170" mass="18681">MRLGVDDLESLLLLAPGLGVSCRGALDALGDCALEDCALEDCALEDRALGDGALLWLVVFWTRIALVKSVVAFVEQAVVELEVVETQKRAAPSSLLWLHCHWRWPPHLWRRGDFALLGDGIAAAPRALEVSESNSAIFAWLQWLLLQKPDLLSVLCVMEVCCSAPGLRRH</sequence>
<evidence type="ECO:0000313" key="2">
    <source>
        <dbReference type="Proteomes" id="UP000186817"/>
    </source>
</evidence>
<comment type="caution">
    <text evidence="1">The sequence shown here is derived from an EMBL/GenBank/DDBJ whole genome shotgun (WGS) entry which is preliminary data.</text>
</comment>
<evidence type="ECO:0000313" key="1">
    <source>
        <dbReference type="EMBL" id="OLP93939.1"/>
    </source>
</evidence>
<keyword evidence="2" id="KW-1185">Reference proteome</keyword>
<dbReference type="PROSITE" id="PS51257">
    <property type="entry name" value="PROKAR_LIPOPROTEIN"/>
    <property type="match status" value="1"/>
</dbReference>
<dbReference type="EMBL" id="LSRX01000564">
    <property type="protein sequence ID" value="OLP93939.1"/>
    <property type="molecule type" value="Genomic_DNA"/>
</dbReference>
<dbReference type="Proteomes" id="UP000186817">
    <property type="component" value="Unassembled WGS sequence"/>
</dbReference>
<organism evidence="1 2">
    <name type="scientific">Symbiodinium microadriaticum</name>
    <name type="common">Dinoflagellate</name>
    <name type="synonym">Zooxanthella microadriatica</name>
    <dbReference type="NCBI Taxonomy" id="2951"/>
    <lineage>
        <taxon>Eukaryota</taxon>
        <taxon>Sar</taxon>
        <taxon>Alveolata</taxon>
        <taxon>Dinophyceae</taxon>
        <taxon>Suessiales</taxon>
        <taxon>Symbiodiniaceae</taxon>
        <taxon>Symbiodinium</taxon>
    </lineage>
</organism>
<name>A0A1Q9DFJ8_SYMMI</name>